<dbReference type="Proteomes" id="UP000549971">
    <property type="component" value="Unassembled WGS sequence"/>
</dbReference>
<dbReference type="EMBL" id="JACHMY010000001">
    <property type="protein sequence ID" value="MBB5836488.1"/>
    <property type="molecule type" value="Genomic_DNA"/>
</dbReference>
<accession>A0A7W9J7V8</accession>
<evidence type="ECO:0000313" key="3">
    <source>
        <dbReference type="Proteomes" id="UP000549971"/>
    </source>
</evidence>
<evidence type="ECO:0000313" key="2">
    <source>
        <dbReference type="EMBL" id="MBB5836488.1"/>
    </source>
</evidence>
<proteinExistence type="predicted"/>
<feature type="region of interest" description="Disordered" evidence="1">
    <location>
        <begin position="163"/>
        <end position="199"/>
    </location>
</feature>
<organism evidence="2 3">
    <name type="scientific">Kribbella italica</name>
    <dbReference type="NCBI Taxonomy" id="1540520"/>
    <lineage>
        <taxon>Bacteria</taxon>
        <taxon>Bacillati</taxon>
        <taxon>Actinomycetota</taxon>
        <taxon>Actinomycetes</taxon>
        <taxon>Propionibacteriales</taxon>
        <taxon>Kribbellaceae</taxon>
        <taxon>Kribbella</taxon>
    </lineage>
</organism>
<keyword evidence="3" id="KW-1185">Reference proteome</keyword>
<protein>
    <submittedName>
        <fullName evidence="2">Uncharacterized protein</fullName>
    </submittedName>
</protein>
<gene>
    <name evidence="2" type="ORF">HDA39_003222</name>
</gene>
<sequence>MNLSTFHGYVSSRRWLLLQQVSAALVAAEKDIEELIGELPDEDRPAATRRLDETVDVLDFDWADQSRYVRLAEQIVIRALDGARSMEEKYAALAESSQRLRVLAATVEGDDQKAVRRLLGGLYERERDLREGGYPWSEESARQYHPTLQEQLDGRLWTRGASSTVDPLTAPVPPRTPPLGPTAPSHPLLRGFGAGRCRH</sequence>
<feature type="compositionally biased region" description="Pro residues" evidence="1">
    <location>
        <begin position="170"/>
        <end position="181"/>
    </location>
</feature>
<dbReference type="RefSeq" id="WP_184795996.1">
    <property type="nucleotide sequence ID" value="NZ_JACHMY010000001.1"/>
</dbReference>
<reference evidence="2 3" key="1">
    <citation type="submission" date="2020-08" db="EMBL/GenBank/DDBJ databases">
        <title>Sequencing the genomes of 1000 actinobacteria strains.</title>
        <authorList>
            <person name="Klenk H.-P."/>
        </authorList>
    </citation>
    <scope>NUCLEOTIDE SEQUENCE [LARGE SCALE GENOMIC DNA]</scope>
    <source>
        <strain evidence="2 3">DSM 28967</strain>
    </source>
</reference>
<name>A0A7W9J7V8_9ACTN</name>
<evidence type="ECO:0000256" key="1">
    <source>
        <dbReference type="SAM" id="MobiDB-lite"/>
    </source>
</evidence>
<dbReference type="AlphaFoldDB" id="A0A7W9J7V8"/>
<comment type="caution">
    <text evidence="2">The sequence shown here is derived from an EMBL/GenBank/DDBJ whole genome shotgun (WGS) entry which is preliminary data.</text>
</comment>